<dbReference type="EMBL" id="CP063849">
    <property type="protein sequence ID" value="QOY91544.1"/>
    <property type="molecule type" value="Genomic_DNA"/>
</dbReference>
<evidence type="ECO:0000313" key="2">
    <source>
        <dbReference type="EMBL" id="QOY91544.1"/>
    </source>
</evidence>
<proteinExistence type="predicted"/>
<evidence type="ECO:0000313" key="3">
    <source>
        <dbReference type="Proteomes" id="UP000593892"/>
    </source>
</evidence>
<gene>
    <name evidence="2" type="ORF">IRI77_16835</name>
</gene>
<name>A0A7S7NYH1_PALFE</name>
<accession>A0A7S7NYH1</accession>
<dbReference type="Proteomes" id="UP000593892">
    <property type="component" value="Chromosome"/>
</dbReference>
<dbReference type="InterPro" id="IPR029058">
    <property type="entry name" value="AB_hydrolase_fold"/>
</dbReference>
<dbReference type="GO" id="GO:0006508">
    <property type="term" value="P:proteolysis"/>
    <property type="evidence" value="ECO:0007669"/>
    <property type="project" value="InterPro"/>
</dbReference>
<organism evidence="2 3">
    <name type="scientific">Paludibaculum fermentans</name>
    <dbReference type="NCBI Taxonomy" id="1473598"/>
    <lineage>
        <taxon>Bacteria</taxon>
        <taxon>Pseudomonadati</taxon>
        <taxon>Acidobacteriota</taxon>
        <taxon>Terriglobia</taxon>
        <taxon>Bryobacterales</taxon>
        <taxon>Bryobacteraceae</taxon>
        <taxon>Paludibaculum</taxon>
    </lineage>
</organism>
<dbReference type="Pfam" id="PF00450">
    <property type="entry name" value="Peptidase_S10"/>
    <property type="match status" value="1"/>
</dbReference>
<sequence length="495" mass="55212">MIRNILISFALGAALRAQQAPAPPKPPADPPQPIVRHQEITVNGKALKYTSTTGLMPIRNAAGEIEANIFYMAYTLEGVPDTKRRRLMFSFNGGPGSASVWLHMGALGPKRVRMMDNGALPPAPYQLETNPATWLDETDLVFIDPVGTGYSRATKTELNKKFSSVRGDIESVGEFIRLYLGHNNRWLSPLFLVGESYGTTRAAGLSGYLIDRGIALNGVLLISTVLNFQTLSFDQGNDLPYELFLPTYTATAWYHKKLPADLQQKDLKTVLHDSEQWAAGGYAQALGRGDLLTTEERTAAAKQLARFTGLPQKYIEQSDLRLDIMKFIRELRRDENVMVGRLDSRLTGPGPRETTDSAEFDPSMTAIRPPYTAAFNYYVRSELGYESDLDYYILGGGITRWDWGNENRYADVSESLRSAFAKNPHMKLYVGAGYFDLATPYFAAGYTLNHMKLPAGAKDNIRVHYYEAGHMYYIDITPLAALKRDAASFIRWAAQ</sequence>
<protein>
    <submittedName>
        <fullName evidence="2">Peptidase S10</fullName>
    </submittedName>
</protein>
<feature type="region of interest" description="Disordered" evidence="1">
    <location>
        <begin position="342"/>
        <end position="362"/>
    </location>
</feature>
<dbReference type="RefSeq" id="WP_194453198.1">
    <property type="nucleotide sequence ID" value="NZ_CP063849.1"/>
</dbReference>
<dbReference type="Gene3D" id="3.40.50.1820">
    <property type="entry name" value="alpha/beta hydrolase"/>
    <property type="match status" value="1"/>
</dbReference>
<dbReference type="KEGG" id="pfer:IRI77_16835"/>
<reference evidence="2 3" key="1">
    <citation type="submission" date="2020-10" db="EMBL/GenBank/DDBJ databases">
        <title>Complete genome sequence of Paludibaculum fermentans P105T, a facultatively anaerobic acidobacterium capable of dissimilatory Fe(III) reduction.</title>
        <authorList>
            <person name="Dedysh S.N."/>
            <person name="Beletsky A.V."/>
            <person name="Kulichevskaya I.S."/>
            <person name="Mardanov A.V."/>
            <person name="Ravin N.V."/>
        </authorList>
    </citation>
    <scope>NUCLEOTIDE SEQUENCE [LARGE SCALE GENOMIC DNA]</scope>
    <source>
        <strain evidence="2 3">P105</strain>
    </source>
</reference>
<dbReference type="GO" id="GO:0004185">
    <property type="term" value="F:serine-type carboxypeptidase activity"/>
    <property type="evidence" value="ECO:0007669"/>
    <property type="project" value="InterPro"/>
</dbReference>
<dbReference type="AlphaFoldDB" id="A0A7S7NYH1"/>
<dbReference type="InterPro" id="IPR001563">
    <property type="entry name" value="Peptidase_S10"/>
</dbReference>
<keyword evidence="3" id="KW-1185">Reference proteome</keyword>
<evidence type="ECO:0000256" key="1">
    <source>
        <dbReference type="SAM" id="MobiDB-lite"/>
    </source>
</evidence>
<dbReference type="SUPFAM" id="SSF53474">
    <property type="entry name" value="alpha/beta-Hydrolases"/>
    <property type="match status" value="1"/>
</dbReference>